<dbReference type="GO" id="GO:0000981">
    <property type="term" value="F:DNA-binding transcription factor activity, RNA polymerase II-specific"/>
    <property type="evidence" value="ECO:0007669"/>
    <property type="project" value="InterPro"/>
</dbReference>
<evidence type="ECO:0000259" key="6">
    <source>
        <dbReference type="PROSITE" id="PS50048"/>
    </source>
</evidence>
<evidence type="ECO:0000256" key="4">
    <source>
        <dbReference type="ARBA" id="ARBA00023242"/>
    </source>
</evidence>
<dbReference type="InterPro" id="IPR052761">
    <property type="entry name" value="Fungal_Detox/Toxin_TFs"/>
</dbReference>
<dbReference type="Gene3D" id="4.10.240.10">
    <property type="entry name" value="Zn(2)-C6 fungal-type DNA-binding domain"/>
    <property type="match status" value="1"/>
</dbReference>
<reference evidence="7" key="1">
    <citation type="submission" date="2020-02" db="EMBL/GenBank/DDBJ databases">
        <authorList>
            <person name="Palmer J.M."/>
        </authorList>
    </citation>
    <scope>NUCLEOTIDE SEQUENCE</scope>
    <source>
        <strain evidence="7">EPUS1.4</strain>
        <tissue evidence="7">Thallus</tissue>
    </source>
</reference>
<dbReference type="CDD" id="cd00067">
    <property type="entry name" value="GAL4"/>
    <property type="match status" value="1"/>
</dbReference>
<evidence type="ECO:0000256" key="5">
    <source>
        <dbReference type="SAM" id="MobiDB-lite"/>
    </source>
</evidence>
<feature type="region of interest" description="Disordered" evidence="5">
    <location>
        <begin position="72"/>
        <end position="116"/>
    </location>
</feature>
<dbReference type="PANTHER" id="PTHR47425">
    <property type="entry name" value="FARB-RELATED"/>
    <property type="match status" value="1"/>
</dbReference>
<evidence type="ECO:0000313" key="7">
    <source>
        <dbReference type="EMBL" id="KAF7508771.1"/>
    </source>
</evidence>
<evidence type="ECO:0000256" key="1">
    <source>
        <dbReference type="ARBA" id="ARBA00023015"/>
    </source>
</evidence>
<comment type="caution">
    <text evidence="7">The sequence shown here is derived from an EMBL/GenBank/DDBJ whole genome shotgun (WGS) entry which is preliminary data.</text>
</comment>
<dbReference type="InterPro" id="IPR001138">
    <property type="entry name" value="Zn2Cys6_DnaBD"/>
</dbReference>
<evidence type="ECO:0000256" key="2">
    <source>
        <dbReference type="ARBA" id="ARBA00023125"/>
    </source>
</evidence>
<keyword evidence="4" id="KW-0539">Nucleus</keyword>
<name>A0A8H7AKH9_9EURO</name>
<feature type="domain" description="Zn(2)-C6 fungal-type" evidence="6">
    <location>
        <begin position="47"/>
        <end position="70"/>
    </location>
</feature>
<keyword evidence="8" id="KW-1185">Reference proteome</keyword>
<dbReference type="GO" id="GO:0008270">
    <property type="term" value="F:zinc ion binding"/>
    <property type="evidence" value="ECO:0007669"/>
    <property type="project" value="InterPro"/>
</dbReference>
<dbReference type="PROSITE" id="PS50048">
    <property type="entry name" value="ZN2_CY6_FUNGAL_2"/>
    <property type="match status" value="1"/>
</dbReference>
<evidence type="ECO:0000313" key="8">
    <source>
        <dbReference type="Proteomes" id="UP000606974"/>
    </source>
</evidence>
<organism evidence="7 8">
    <name type="scientific">Endocarpon pusillum</name>
    <dbReference type="NCBI Taxonomy" id="364733"/>
    <lineage>
        <taxon>Eukaryota</taxon>
        <taxon>Fungi</taxon>
        <taxon>Dikarya</taxon>
        <taxon>Ascomycota</taxon>
        <taxon>Pezizomycotina</taxon>
        <taxon>Eurotiomycetes</taxon>
        <taxon>Chaetothyriomycetidae</taxon>
        <taxon>Verrucariales</taxon>
        <taxon>Verrucariaceae</taxon>
        <taxon>Endocarpon</taxon>
    </lineage>
</organism>
<accession>A0A8H7AKH9</accession>
<proteinExistence type="predicted"/>
<dbReference type="InterPro" id="IPR036864">
    <property type="entry name" value="Zn2-C6_fun-type_DNA-bd_sf"/>
</dbReference>
<evidence type="ECO:0000256" key="3">
    <source>
        <dbReference type="ARBA" id="ARBA00023163"/>
    </source>
</evidence>
<dbReference type="GO" id="GO:0003677">
    <property type="term" value="F:DNA binding"/>
    <property type="evidence" value="ECO:0007669"/>
    <property type="project" value="UniProtKB-KW"/>
</dbReference>
<keyword evidence="1" id="KW-0805">Transcription regulation</keyword>
<protein>
    <recommendedName>
        <fullName evidence="6">Zn(2)-C6 fungal-type domain-containing protein</fullName>
    </recommendedName>
</protein>
<dbReference type="SUPFAM" id="SSF57701">
    <property type="entry name" value="Zn2/Cys6 DNA-binding domain"/>
    <property type="match status" value="1"/>
</dbReference>
<keyword evidence="2" id="KW-0238">DNA-binding</keyword>
<sequence length="116" mass="12750">MIVDKIGSNMQVDTMSPPTETTQRKRKAFIAGFPEGVRPAKRRAAEACQTCRSRKVRCDLVDSGPPCNNCRCTVSDSRRKRKPRSCSLDEQSQSPVSSNAESGAGDVNSNIKYQVN</sequence>
<dbReference type="OrthoDB" id="5121955at2759"/>
<feature type="compositionally biased region" description="Polar residues" evidence="5">
    <location>
        <begin position="8"/>
        <end position="21"/>
    </location>
</feature>
<keyword evidence="3" id="KW-0804">Transcription</keyword>
<dbReference type="Proteomes" id="UP000606974">
    <property type="component" value="Unassembled WGS sequence"/>
</dbReference>
<feature type="region of interest" description="Disordered" evidence="5">
    <location>
        <begin position="1"/>
        <end position="25"/>
    </location>
</feature>
<gene>
    <name evidence="7" type="ORF">GJ744_008648</name>
</gene>
<dbReference type="PANTHER" id="PTHR47425:SF2">
    <property type="entry name" value="FARB-RELATED"/>
    <property type="match status" value="1"/>
</dbReference>
<dbReference type="EMBL" id="JAACFV010000049">
    <property type="protein sequence ID" value="KAF7508771.1"/>
    <property type="molecule type" value="Genomic_DNA"/>
</dbReference>
<feature type="compositionally biased region" description="Polar residues" evidence="5">
    <location>
        <begin position="88"/>
        <end position="116"/>
    </location>
</feature>
<dbReference type="AlphaFoldDB" id="A0A8H7AKH9"/>